<protein>
    <submittedName>
        <fullName evidence="2">Phosphoribosyl transferase</fullName>
    </submittedName>
</protein>
<keyword evidence="3" id="KW-1185">Reference proteome</keyword>
<proteinExistence type="predicted"/>
<dbReference type="Proteomes" id="UP000253318">
    <property type="component" value="Unassembled WGS sequence"/>
</dbReference>
<dbReference type="InterPro" id="IPR000836">
    <property type="entry name" value="PRTase_dom"/>
</dbReference>
<evidence type="ECO:0000259" key="1">
    <source>
        <dbReference type="Pfam" id="PF00156"/>
    </source>
</evidence>
<comment type="caution">
    <text evidence="2">The sequence shown here is derived from an EMBL/GenBank/DDBJ whole genome shotgun (WGS) entry which is preliminary data.</text>
</comment>
<keyword evidence="2" id="KW-0808">Transferase</keyword>
<dbReference type="GO" id="GO:0016740">
    <property type="term" value="F:transferase activity"/>
    <property type="evidence" value="ECO:0007669"/>
    <property type="project" value="UniProtKB-KW"/>
</dbReference>
<accession>A0A368T5V9</accession>
<dbReference type="AlphaFoldDB" id="A0A368T5V9"/>
<organism evidence="2 3">
    <name type="scientific">Marinitenerispora sediminis</name>
    <dbReference type="NCBI Taxonomy" id="1931232"/>
    <lineage>
        <taxon>Bacteria</taxon>
        <taxon>Bacillati</taxon>
        <taxon>Actinomycetota</taxon>
        <taxon>Actinomycetes</taxon>
        <taxon>Streptosporangiales</taxon>
        <taxon>Nocardiopsidaceae</taxon>
        <taxon>Marinitenerispora</taxon>
    </lineage>
</organism>
<name>A0A368T5V9_9ACTN</name>
<dbReference type="Pfam" id="PF00156">
    <property type="entry name" value="Pribosyltran"/>
    <property type="match status" value="1"/>
</dbReference>
<gene>
    <name evidence="2" type="ORF">DEF24_18135</name>
</gene>
<dbReference type="Gene3D" id="3.40.50.2020">
    <property type="match status" value="1"/>
</dbReference>
<dbReference type="EMBL" id="QEIN01000150">
    <property type="protein sequence ID" value="RCV55216.1"/>
    <property type="molecule type" value="Genomic_DNA"/>
</dbReference>
<feature type="domain" description="Phosphoribosyltransferase" evidence="1">
    <location>
        <begin position="19"/>
        <end position="176"/>
    </location>
</feature>
<dbReference type="InterPro" id="IPR029057">
    <property type="entry name" value="PRTase-like"/>
</dbReference>
<feature type="non-terminal residue" evidence="2">
    <location>
        <position position="183"/>
    </location>
</feature>
<dbReference type="CDD" id="cd06223">
    <property type="entry name" value="PRTases_typeI"/>
    <property type="match status" value="1"/>
</dbReference>
<dbReference type="Gene3D" id="3.30.1310.20">
    <property type="entry name" value="PRTase-like"/>
    <property type="match status" value="1"/>
</dbReference>
<dbReference type="RefSeq" id="WP_220270042.1">
    <property type="nucleotide sequence ID" value="NZ_QEIN01000150.1"/>
</dbReference>
<evidence type="ECO:0000313" key="3">
    <source>
        <dbReference type="Proteomes" id="UP000253318"/>
    </source>
</evidence>
<evidence type="ECO:0000313" key="2">
    <source>
        <dbReference type="EMBL" id="RCV55216.1"/>
    </source>
</evidence>
<reference evidence="2 3" key="1">
    <citation type="submission" date="2018-04" db="EMBL/GenBank/DDBJ databases">
        <title>Novel actinobacteria from marine sediment.</title>
        <authorList>
            <person name="Ng Z.Y."/>
            <person name="Tan G.Y.A."/>
        </authorList>
    </citation>
    <scope>NUCLEOTIDE SEQUENCE [LARGE SCALE GENOMIC DNA]</scope>
    <source>
        <strain evidence="2 3">TPS81</strain>
    </source>
</reference>
<dbReference type="SUPFAM" id="SSF53271">
    <property type="entry name" value="PRTase-like"/>
    <property type="match status" value="1"/>
</dbReference>
<sequence length="183" mass="19360">MLFTDRRDAGRRLAAEPGLRRITDAVVLGLPRGGVPVAFEVAAELGAPLDVAVVRKLGVPYQPELAMGAIGEGGVRVLDERTLLLAGLGEWDVAAVERHERAELEQRVRRLRALRPRVALAGRTAVVVDDGVATGSTARAACRIARAQGAARVVVAVPVGPPEAVARLREVADDVVCSEQPPF</sequence>